<dbReference type="GO" id="GO:0051536">
    <property type="term" value="F:iron-sulfur cluster binding"/>
    <property type="evidence" value="ECO:0007669"/>
    <property type="project" value="InterPro"/>
</dbReference>
<dbReference type="Pfam" id="PF01106">
    <property type="entry name" value="NifU"/>
    <property type="match status" value="1"/>
</dbReference>
<dbReference type="InterPro" id="IPR034904">
    <property type="entry name" value="FSCA_dom_sf"/>
</dbReference>
<protein>
    <submittedName>
        <fullName evidence="3">NifU-like domain-containing protein</fullName>
    </submittedName>
</protein>
<sequence length="75" mass="8379">MDLNEKAKEIIQNLRPYINQDGGDIEFVEVKNNIVYVRLAGACIGCGLIDSTIKDGVEQIVKEELKEIEAVEVIM</sequence>
<dbReference type="InterPro" id="IPR001075">
    <property type="entry name" value="NIF_FeS_clus_asmbl_NifU_C"/>
</dbReference>
<dbReference type="GO" id="GO:0016226">
    <property type="term" value="P:iron-sulfur cluster assembly"/>
    <property type="evidence" value="ECO:0007669"/>
    <property type="project" value="InterPro"/>
</dbReference>
<organism evidence="3 4">
    <name type="scientific">Spiroplasma eriocheiris</name>
    <dbReference type="NCBI Taxonomy" id="315358"/>
    <lineage>
        <taxon>Bacteria</taxon>
        <taxon>Bacillati</taxon>
        <taxon>Mycoplasmatota</taxon>
        <taxon>Mollicutes</taxon>
        <taxon>Entomoplasmatales</taxon>
        <taxon>Spiroplasmataceae</taxon>
        <taxon>Spiroplasma</taxon>
    </lineage>
</organism>
<accession>A0A0H3XIC3</accession>
<dbReference type="PATRIC" id="fig|743698.3.peg.1086"/>
<dbReference type="PANTHER" id="PTHR11178">
    <property type="entry name" value="IRON-SULFUR CLUSTER SCAFFOLD PROTEIN NFU-RELATED"/>
    <property type="match status" value="1"/>
</dbReference>
<dbReference type="EMBL" id="CP011856">
    <property type="protein sequence ID" value="AKM54628.1"/>
    <property type="molecule type" value="Genomic_DNA"/>
</dbReference>
<reference evidence="3 4" key="1">
    <citation type="journal article" date="2015" name="Genome Biol. Evol.">
        <title>Found and Lost: The Fates of Horizontally Acquired Genes in Arthropod-Symbiotic Spiroplasma.</title>
        <authorList>
            <person name="Lo W.S."/>
            <person name="Gasparich G.E."/>
            <person name="Kuo C.H."/>
        </authorList>
    </citation>
    <scope>NUCLEOTIDE SEQUENCE [LARGE SCALE GENOMIC DNA]</scope>
    <source>
        <strain evidence="4">TDA-040725-5</strain>
    </source>
</reference>
<name>A0A0H3XIC3_9MOLU</name>
<gene>
    <name evidence="3" type="ORF">SERIO_v1c10750</name>
</gene>
<dbReference type="KEGG" id="seri:SERIO_v1c10750"/>
<evidence type="ECO:0000256" key="1">
    <source>
        <dbReference type="ARBA" id="ARBA00049958"/>
    </source>
</evidence>
<proteinExistence type="predicted"/>
<reference evidence="4" key="2">
    <citation type="submission" date="2015-06" db="EMBL/GenBank/DDBJ databases">
        <title>Complete genome sequence of Spiroplasma eriocheiris TDA-040725-5 (DSM 21848).</title>
        <authorList>
            <person name="Lo W.-S."/>
            <person name="Kuo C.-H."/>
        </authorList>
    </citation>
    <scope>NUCLEOTIDE SEQUENCE [LARGE SCALE GENOMIC DNA]</scope>
    <source>
        <strain evidence="4">TDA-040725-5</strain>
    </source>
</reference>
<keyword evidence="4" id="KW-1185">Reference proteome</keyword>
<dbReference type="STRING" id="315358.SERIO_v1c10750"/>
<feature type="domain" description="NIF system FeS cluster assembly NifU C-terminal" evidence="2">
    <location>
        <begin position="8"/>
        <end position="72"/>
    </location>
</feature>
<dbReference type="SUPFAM" id="SSF117916">
    <property type="entry name" value="Fe-S cluster assembly (FSCA) domain-like"/>
    <property type="match status" value="1"/>
</dbReference>
<dbReference type="AlphaFoldDB" id="A0A0H3XIC3"/>
<comment type="function">
    <text evidence="1">May be involved in the formation or repair of [Fe-S] clusters present in iron-sulfur proteins.</text>
</comment>
<evidence type="ECO:0000259" key="2">
    <source>
        <dbReference type="Pfam" id="PF01106"/>
    </source>
</evidence>
<evidence type="ECO:0000313" key="3">
    <source>
        <dbReference type="EMBL" id="AKM54628.1"/>
    </source>
</evidence>
<dbReference type="Gene3D" id="3.30.300.130">
    <property type="entry name" value="Fe-S cluster assembly (FSCA)"/>
    <property type="match status" value="1"/>
</dbReference>
<evidence type="ECO:0000313" key="4">
    <source>
        <dbReference type="Proteomes" id="UP000035661"/>
    </source>
</evidence>
<dbReference type="Proteomes" id="UP000035661">
    <property type="component" value="Chromosome"/>
</dbReference>
<dbReference type="GO" id="GO:0005506">
    <property type="term" value="F:iron ion binding"/>
    <property type="evidence" value="ECO:0007669"/>
    <property type="project" value="InterPro"/>
</dbReference>